<protein>
    <submittedName>
        <fullName evidence="2">Os03g0764250 protein</fullName>
    </submittedName>
</protein>
<proteinExistence type="predicted"/>
<reference evidence="2 3" key="2">
    <citation type="journal article" date="2013" name="Plant Cell Physiol.">
        <title>Rice Annotation Project Database (RAP-DB): an integrative and interactive database for rice genomics.</title>
        <authorList>
            <person name="Sakai H."/>
            <person name="Lee S.S."/>
            <person name="Tanaka T."/>
            <person name="Numa H."/>
            <person name="Kim J."/>
            <person name="Kawahara Y."/>
            <person name="Wakimoto H."/>
            <person name="Yang C.C."/>
            <person name="Iwamoto M."/>
            <person name="Abe T."/>
            <person name="Yamada Y."/>
            <person name="Muto A."/>
            <person name="Inokuchi H."/>
            <person name="Ikemura T."/>
            <person name="Matsumoto T."/>
            <person name="Sasaki T."/>
            <person name="Itoh T."/>
        </authorList>
    </citation>
    <scope>NUCLEOTIDE SEQUENCE [LARGE SCALE GENOMIC DNA]</scope>
    <source>
        <strain evidence="3">cv. Nipponbare</strain>
    </source>
</reference>
<dbReference type="Gramene" id="Os03t0764250-01">
    <property type="protein sequence ID" value="Os03t0764250-01"/>
    <property type="gene ID" value="Os03g0764250"/>
</dbReference>
<sequence length="256" mass="26972">MFNLNVNVSAELLSCNFSLNAFLRCPQLIPFVPFDRKSPCSGFFCTVLAITLGNNDALSLPISETPSKFDSTADPLQSPSNSLGDGRDLPEPRQGESPSSGRGSGCGSSTGDDDDLGGATSMLLAVLEIGVELAVRRPNPTESLLEGHDEGAAGEGEESSPSAETPTSMSSTCRSRLCLVNRGCGSLPPPQPNPTTSRRRLGTPPPTREVEARAGDAGVDADADEEDGDGEGETERFHHRIGEGERILTWRSSAKP</sequence>
<evidence type="ECO:0000313" key="3">
    <source>
        <dbReference type="Proteomes" id="UP000059680"/>
    </source>
</evidence>
<feature type="compositionally biased region" description="Basic and acidic residues" evidence="1">
    <location>
        <begin position="85"/>
        <end position="94"/>
    </location>
</feature>
<keyword evidence="3" id="KW-1185">Reference proteome</keyword>
<dbReference type="Proteomes" id="UP000059680">
    <property type="component" value="Chromosome 3"/>
</dbReference>
<accession>A0A0P0W3U0</accession>
<feature type="compositionally biased region" description="Polar residues" evidence="1">
    <location>
        <begin position="63"/>
        <end position="83"/>
    </location>
</feature>
<evidence type="ECO:0000256" key="1">
    <source>
        <dbReference type="SAM" id="MobiDB-lite"/>
    </source>
</evidence>
<feature type="region of interest" description="Disordered" evidence="1">
    <location>
        <begin position="141"/>
        <end position="256"/>
    </location>
</feature>
<reference evidence="3" key="1">
    <citation type="journal article" date="2005" name="Nature">
        <title>The map-based sequence of the rice genome.</title>
        <authorList>
            <consortium name="International rice genome sequencing project (IRGSP)"/>
            <person name="Matsumoto T."/>
            <person name="Wu J."/>
            <person name="Kanamori H."/>
            <person name="Katayose Y."/>
            <person name="Fujisawa M."/>
            <person name="Namiki N."/>
            <person name="Mizuno H."/>
            <person name="Yamamoto K."/>
            <person name="Antonio B.A."/>
            <person name="Baba T."/>
            <person name="Sakata K."/>
            <person name="Nagamura Y."/>
            <person name="Aoki H."/>
            <person name="Arikawa K."/>
            <person name="Arita K."/>
            <person name="Bito T."/>
            <person name="Chiden Y."/>
            <person name="Fujitsuka N."/>
            <person name="Fukunaka R."/>
            <person name="Hamada M."/>
            <person name="Harada C."/>
            <person name="Hayashi A."/>
            <person name="Hijishita S."/>
            <person name="Honda M."/>
            <person name="Hosokawa S."/>
            <person name="Ichikawa Y."/>
            <person name="Idonuma A."/>
            <person name="Iijima M."/>
            <person name="Ikeda M."/>
            <person name="Ikeno M."/>
            <person name="Ito K."/>
            <person name="Ito S."/>
            <person name="Ito T."/>
            <person name="Ito Y."/>
            <person name="Ito Y."/>
            <person name="Iwabuchi A."/>
            <person name="Kamiya K."/>
            <person name="Karasawa W."/>
            <person name="Kurita K."/>
            <person name="Katagiri S."/>
            <person name="Kikuta A."/>
            <person name="Kobayashi H."/>
            <person name="Kobayashi N."/>
            <person name="Machita K."/>
            <person name="Maehara T."/>
            <person name="Masukawa M."/>
            <person name="Mizubayashi T."/>
            <person name="Mukai Y."/>
            <person name="Nagasaki H."/>
            <person name="Nagata Y."/>
            <person name="Naito S."/>
            <person name="Nakashima M."/>
            <person name="Nakama Y."/>
            <person name="Nakamichi Y."/>
            <person name="Nakamura M."/>
            <person name="Meguro A."/>
            <person name="Negishi M."/>
            <person name="Ohta I."/>
            <person name="Ohta T."/>
            <person name="Okamoto M."/>
            <person name="Ono N."/>
            <person name="Saji S."/>
            <person name="Sakaguchi M."/>
            <person name="Sakai K."/>
            <person name="Shibata M."/>
            <person name="Shimokawa T."/>
            <person name="Song J."/>
            <person name="Takazaki Y."/>
            <person name="Terasawa K."/>
            <person name="Tsugane M."/>
            <person name="Tsuji K."/>
            <person name="Ueda S."/>
            <person name="Waki K."/>
            <person name="Yamagata H."/>
            <person name="Yamamoto M."/>
            <person name="Yamamoto S."/>
            <person name="Yamane H."/>
            <person name="Yoshiki S."/>
            <person name="Yoshihara R."/>
            <person name="Yukawa K."/>
            <person name="Zhong H."/>
            <person name="Yano M."/>
            <person name="Yuan Q."/>
            <person name="Ouyang S."/>
            <person name="Liu J."/>
            <person name="Jones K.M."/>
            <person name="Gansberger K."/>
            <person name="Moffat K."/>
            <person name="Hill J."/>
            <person name="Bera J."/>
            <person name="Fadrosh D."/>
            <person name="Jin S."/>
            <person name="Johri S."/>
            <person name="Kim M."/>
            <person name="Overton L."/>
            <person name="Reardon M."/>
            <person name="Tsitrin T."/>
            <person name="Vuong H."/>
            <person name="Weaver B."/>
            <person name="Ciecko A."/>
            <person name="Tallon L."/>
            <person name="Jackson J."/>
            <person name="Pai G."/>
            <person name="Aken S.V."/>
            <person name="Utterback T."/>
            <person name="Reidmuller S."/>
            <person name="Feldblyum T."/>
            <person name="Hsiao J."/>
            <person name="Zismann V."/>
            <person name="Iobst S."/>
            <person name="de Vazeille A.R."/>
            <person name="Buell C.R."/>
            <person name="Ying K."/>
            <person name="Li Y."/>
            <person name="Lu T."/>
            <person name="Huang Y."/>
            <person name="Zhao Q."/>
            <person name="Feng Q."/>
            <person name="Zhang L."/>
            <person name="Zhu J."/>
            <person name="Weng Q."/>
            <person name="Mu J."/>
            <person name="Lu Y."/>
            <person name="Fan D."/>
            <person name="Liu Y."/>
            <person name="Guan J."/>
            <person name="Zhang Y."/>
            <person name="Yu S."/>
            <person name="Liu X."/>
            <person name="Zhang Y."/>
            <person name="Hong G."/>
            <person name="Han B."/>
            <person name="Choisne N."/>
            <person name="Demange N."/>
            <person name="Orjeda G."/>
            <person name="Samain S."/>
            <person name="Cattolico L."/>
            <person name="Pelletier E."/>
            <person name="Couloux A."/>
            <person name="Segurens B."/>
            <person name="Wincker P."/>
            <person name="D'Hont A."/>
            <person name="Scarpelli C."/>
            <person name="Weissenbach J."/>
            <person name="Salanoubat M."/>
            <person name="Quetier F."/>
            <person name="Yu Y."/>
            <person name="Kim H.R."/>
            <person name="Rambo T."/>
            <person name="Currie J."/>
            <person name="Collura K."/>
            <person name="Luo M."/>
            <person name="Yang T."/>
            <person name="Ammiraju J.S.S."/>
            <person name="Engler F."/>
            <person name="Soderlund C."/>
            <person name="Wing R.A."/>
            <person name="Palmer L.E."/>
            <person name="de la Bastide M."/>
            <person name="Spiegel L."/>
            <person name="Nascimento L."/>
            <person name="Zutavern T."/>
            <person name="O'Shaughnessy A."/>
            <person name="Dike S."/>
            <person name="Dedhia N."/>
            <person name="Preston R."/>
            <person name="Balija V."/>
            <person name="McCombie W.R."/>
            <person name="Chow T."/>
            <person name="Chen H."/>
            <person name="Chung M."/>
            <person name="Chen C."/>
            <person name="Shaw J."/>
            <person name="Wu H."/>
            <person name="Hsiao K."/>
            <person name="Chao Y."/>
            <person name="Chu M."/>
            <person name="Cheng C."/>
            <person name="Hour A."/>
            <person name="Lee P."/>
            <person name="Lin S."/>
            <person name="Lin Y."/>
            <person name="Liou J."/>
            <person name="Liu S."/>
            <person name="Hsing Y."/>
            <person name="Raghuvanshi S."/>
            <person name="Mohanty A."/>
            <person name="Bharti A.K."/>
            <person name="Gaur A."/>
            <person name="Gupta V."/>
            <person name="Kumar D."/>
            <person name="Ravi V."/>
            <person name="Vij S."/>
            <person name="Kapur A."/>
            <person name="Khurana P."/>
            <person name="Khurana P."/>
            <person name="Khurana J.P."/>
            <person name="Tyagi A.K."/>
            <person name="Gaikwad K."/>
            <person name="Singh A."/>
            <person name="Dalal V."/>
            <person name="Srivastava S."/>
            <person name="Dixit A."/>
            <person name="Pal A.K."/>
            <person name="Ghazi I.A."/>
            <person name="Yadav M."/>
            <person name="Pandit A."/>
            <person name="Bhargava A."/>
            <person name="Sureshbabu K."/>
            <person name="Batra K."/>
            <person name="Sharma T.R."/>
            <person name="Mohapatra T."/>
            <person name="Singh N.K."/>
            <person name="Messing J."/>
            <person name="Nelson A.B."/>
            <person name="Fuks G."/>
            <person name="Kavchok S."/>
            <person name="Keizer G."/>
            <person name="Linton E."/>
            <person name="Llaca V."/>
            <person name="Song R."/>
            <person name="Tanyolac B."/>
            <person name="Young S."/>
            <person name="Ho-Il K."/>
            <person name="Hahn J.H."/>
            <person name="Sangsakoo G."/>
            <person name="Vanavichit A."/>
            <person name="de Mattos Luiz.A.T."/>
            <person name="Zimmer P.D."/>
            <person name="Malone G."/>
            <person name="Dellagostin O."/>
            <person name="de Oliveira A.C."/>
            <person name="Bevan M."/>
            <person name="Bancroft I."/>
            <person name="Minx P."/>
            <person name="Cordum H."/>
            <person name="Wilson R."/>
            <person name="Cheng Z."/>
            <person name="Jin W."/>
            <person name="Jiang J."/>
            <person name="Leong S.A."/>
            <person name="Iwama H."/>
            <person name="Gojobori T."/>
            <person name="Itoh T."/>
            <person name="Niimura Y."/>
            <person name="Fujii Y."/>
            <person name="Habara T."/>
            <person name="Sakai H."/>
            <person name="Sato Y."/>
            <person name="Wilson G."/>
            <person name="Kumar K."/>
            <person name="McCouch S."/>
            <person name="Juretic N."/>
            <person name="Hoen D."/>
            <person name="Wright S."/>
            <person name="Bruskiewich R."/>
            <person name="Bureau T."/>
            <person name="Miyao A."/>
            <person name="Hirochika H."/>
            <person name="Nishikawa T."/>
            <person name="Kadowaki K."/>
            <person name="Sugiura M."/>
            <person name="Burr B."/>
            <person name="Sasaki T."/>
        </authorList>
    </citation>
    <scope>NUCLEOTIDE SEQUENCE [LARGE SCALE GENOMIC DNA]</scope>
    <source>
        <strain evidence="3">cv. Nipponbare</strain>
    </source>
</reference>
<gene>
    <name evidence="2" type="ordered locus">Os03g0764250</name>
    <name evidence="2" type="ORF">OSNPB_030764250</name>
</gene>
<dbReference type="PaxDb" id="39947-A0A0P0W3U0"/>
<dbReference type="InParanoid" id="A0A0P0W3U0"/>
<evidence type="ECO:0000313" key="2">
    <source>
        <dbReference type="EMBL" id="BAS86536.1"/>
    </source>
</evidence>
<feature type="compositionally biased region" description="Basic and acidic residues" evidence="1">
    <location>
        <begin position="233"/>
        <end position="248"/>
    </location>
</feature>
<feature type="region of interest" description="Disordered" evidence="1">
    <location>
        <begin position="63"/>
        <end position="117"/>
    </location>
</feature>
<reference evidence="2 3" key="3">
    <citation type="journal article" date="2013" name="Rice">
        <title>Improvement of the Oryza sativa Nipponbare reference genome using next generation sequence and optical map data.</title>
        <authorList>
            <person name="Kawahara Y."/>
            <person name="de la Bastide M."/>
            <person name="Hamilton J.P."/>
            <person name="Kanamori H."/>
            <person name="McCombie W.R."/>
            <person name="Ouyang S."/>
            <person name="Schwartz D.C."/>
            <person name="Tanaka T."/>
            <person name="Wu J."/>
            <person name="Zhou S."/>
            <person name="Childs K.L."/>
            <person name="Davidson R.M."/>
            <person name="Lin H."/>
            <person name="Quesada-Ocampo L."/>
            <person name="Vaillancourt B."/>
            <person name="Sakai H."/>
            <person name="Lee S.S."/>
            <person name="Kim J."/>
            <person name="Numa H."/>
            <person name="Itoh T."/>
            <person name="Buell C.R."/>
            <person name="Matsumoto T."/>
        </authorList>
    </citation>
    <scope>NUCLEOTIDE SEQUENCE [LARGE SCALE GENOMIC DNA]</scope>
    <source>
        <strain evidence="3">cv. Nipponbare</strain>
    </source>
</reference>
<name>A0A0P0W3U0_ORYSJ</name>
<dbReference type="AlphaFoldDB" id="A0A0P0W3U0"/>
<feature type="compositionally biased region" description="Low complexity" evidence="1">
    <location>
        <begin position="159"/>
        <end position="172"/>
    </location>
</feature>
<feature type="compositionally biased region" description="Acidic residues" evidence="1">
    <location>
        <begin position="219"/>
        <end position="232"/>
    </location>
</feature>
<organism evidence="2 3">
    <name type="scientific">Oryza sativa subsp. japonica</name>
    <name type="common">Rice</name>
    <dbReference type="NCBI Taxonomy" id="39947"/>
    <lineage>
        <taxon>Eukaryota</taxon>
        <taxon>Viridiplantae</taxon>
        <taxon>Streptophyta</taxon>
        <taxon>Embryophyta</taxon>
        <taxon>Tracheophyta</taxon>
        <taxon>Spermatophyta</taxon>
        <taxon>Magnoliopsida</taxon>
        <taxon>Liliopsida</taxon>
        <taxon>Poales</taxon>
        <taxon>Poaceae</taxon>
        <taxon>BOP clade</taxon>
        <taxon>Oryzoideae</taxon>
        <taxon>Oryzeae</taxon>
        <taxon>Oryzinae</taxon>
        <taxon>Oryza</taxon>
        <taxon>Oryza sativa</taxon>
    </lineage>
</organism>
<dbReference type="EMBL" id="AP014959">
    <property type="protein sequence ID" value="BAS86536.1"/>
    <property type="molecule type" value="Genomic_DNA"/>
</dbReference>